<dbReference type="GO" id="GO:0006269">
    <property type="term" value="P:DNA replication, synthesis of primer"/>
    <property type="evidence" value="ECO:0007669"/>
    <property type="project" value="TreeGrafter"/>
</dbReference>
<dbReference type="EMBL" id="BART01004089">
    <property type="protein sequence ID" value="GAG66155.1"/>
    <property type="molecule type" value="Genomic_DNA"/>
</dbReference>
<dbReference type="InterPro" id="IPR019475">
    <property type="entry name" value="DNA_primase_DnaB-bd"/>
</dbReference>
<accession>X0Z9U0</accession>
<feature type="non-terminal residue" evidence="2">
    <location>
        <position position="1"/>
    </location>
</feature>
<dbReference type="PANTHER" id="PTHR30313:SF2">
    <property type="entry name" value="DNA PRIMASE"/>
    <property type="match status" value="1"/>
</dbReference>
<protein>
    <recommendedName>
        <fullName evidence="1">DNA primase DnaB-helicase binding domain-containing protein</fullName>
    </recommendedName>
</protein>
<proteinExistence type="predicted"/>
<dbReference type="GO" id="GO:0016779">
    <property type="term" value="F:nucleotidyltransferase activity"/>
    <property type="evidence" value="ECO:0007669"/>
    <property type="project" value="InterPro"/>
</dbReference>
<dbReference type="SUPFAM" id="SSF56731">
    <property type="entry name" value="DNA primase core"/>
    <property type="match status" value="1"/>
</dbReference>
<sequence length="302" mass="35260">KIREYNEQLDLYYENNLNIRVAILEEGYDPADFIFKKGKEVFATKIKNAVSIIDFTIDAIIKKYNIGSLAGKLKASDHLIRFISTLSSSIIQGECIKNVAEKLNLKESLLLEEMLKKEYDHKKRAVRWDKDYDIEKKESVNGNIIPLKRIEVEALKLIINGLGDRINELLSLGPDYFRFEDTRQLYLIIRDEILRAREDNKKVNFPLKITSGAIENEDVKKLYNYILFSESHFKNQNISLVSNEIINNLKGIRISEEIEEIRKKMIEYEKNKNAGSGIKNKEAASKYDELYRRLIELEKEKM</sequence>
<organism evidence="2">
    <name type="scientific">marine sediment metagenome</name>
    <dbReference type="NCBI Taxonomy" id="412755"/>
    <lineage>
        <taxon>unclassified sequences</taxon>
        <taxon>metagenomes</taxon>
        <taxon>ecological metagenomes</taxon>
    </lineage>
</organism>
<reference evidence="2" key="1">
    <citation type="journal article" date="2014" name="Front. Microbiol.">
        <title>High frequency of phylogenetically diverse reductive dehalogenase-homologous genes in deep subseafloor sedimentary metagenomes.</title>
        <authorList>
            <person name="Kawai M."/>
            <person name="Futagami T."/>
            <person name="Toyoda A."/>
            <person name="Takaki Y."/>
            <person name="Nishi S."/>
            <person name="Hori S."/>
            <person name="Arai W."/>
            <person name="Tsubouchi T."/>
            <person name="Morono Y."/>
            <person name="Uchiyama I."/>
            <person name="Ito T."/>
            <person name="Fujiyama A."/>
            <person name="Inagaki F."/>
            <person name="Takami H."/>
        </authorList>
    </citation>
    <scope>NUCLEOTIDE SEQUENCE</scope>
    <source>
        <strain evidence="2">Expedition CK06-06</strain>
    </source>
</reference>
<dbReference type="Pfam" id="PF10410">
    <property type="entry name" value="DnaB_bind"/>
    <property type="match status" value="1"/>
</dbReference>
<name>X0Z9U0_9ZZZZ</name>
<evidence type="ECO:0000313" key="2">
    <source>
        <dbReference type="EMBL" id="GAG66155.1"/>
    </source>
</evidence>
<feature type="domain" description="DNA primase DnaB-helicase binding" evidence="1">
    <location>
        <begin position="53"/>
        <end position="107"/>
    </location>
</feature>
<dbReference type="AlphaFoldDB" id="X0Z9U0"/>
<dbReference type="GO" id="GO:0005737">
    <property type="term" value="C:cytoplasm"/>
    <property type="evidence" value="ECO:0007669"/>
    <property type="project" value="TreeGrafter"/>
</dbReference>
<dbReference type="InterPro" id="IPR050219">
    <property type="entry name" value="DnaG_primase"/>
</dbReference>
<comment type="caution">
    <text evidence="2">The sequence shown here is derived from an EMBL/GenBank/DDBJ whole genome shotgun (WGS) entry which is preliminary data.</text>
</comment>
<dbReference type="PANTHER" id="PTHR30313">
    <property type="entry name" value="DNA PRIMASE"/>
    <property type="match status" value="1"/>
</dbReference>
<evidence type="ECO:0000259" key="1">
    <source>
        <dbReference type="Pfam" id="PF10410"/>
    </source>
</evidence>
<gene>
    <name evidence="2" type="ORF">S01H4_10594</name>
</gene>
<feature type="non-terminal residue" evidence="2">
    <location>
        <position position="302"/>
    </location>
</feature>